<dbReference type="Gene3D" id="1.10.3090.10">
    <property type="entry name" value="cca-adding enzyme, domain 2"/>
    <property type="match status" value="1"/>
</dbReference>
<keyword evidence="7" id="KW-0460">Magnesium</keyword>
<dbReference type="EMBL" id="DVNM01000026">
    <property type="protein sequence ID" value="HIU69261.1"/>
    <property type="molecule type" value="Genomic_DNA"/>
</dbReference>
<keyword evidence="8 9" id="KW-0694">RNA-binding</keyword>
<evidence type="ECO:0000259" key="10">
    <source>
        <dbReference type="Pfam" id="PF01743"/>
    </source>
</evidence>
<dbReference type="GO" id="GO:0046872">
    <property type="term" value="F:metal ion binding"/>
    <property type="evidence" value="ECO:0007669"/>
    <property type="project" value="UniProtKB-KW"/>
</dbReference>
<dbReference type="Gene3D" id="3.30.460.10">
    <property type="entry name" value="Beta Polymerase, domain 2"/>
    <property type="match status" value="1"/>
</dbReference>
<dbReference type="GO" id="GO:0000049">
    <property type="term" value="F:tRNA binding"/>
    <property type="evidence" value="ECO:0007669"/>
    <property type="project" value="TreeGrafter"/>
</dbReference>
<dbReference type="InterPro" id="IPR043519">
    <property type="entry name" value="NT_sf"/>
</dbReference>
<dbReference type="Pfam" id="PF01743">
    <property type="entry name" value="PolyA_pol"/>
    <property type="match status" value="1"/>
</dbReference>
<evidence type="ECO:0000256" key="6">
    <source>
        <dbReference type="ARBA" id="ARBA00022741"/>
    </source>
</evidence>
<dbReference type="PANTHER" id="PTHR46173:SF1">
    <property type="entry name" value="CCA TRNA NUCLEOTIDYLTRANSFERASE 1, MITOCHONDRIAL"/>
    <property type="match status" value="1"/>
</dbReference>
<accession>A0A9D1SP68</accession>
<dbReference type="InterPro" id="IPR050264">
    <property type="entry name" value="Bact_CCA-adding_enz_type3_sf"/>
</dbReference>
<keyword evidence="6" id="KW-0547">Nucleotide-binding</keyword>
<dbReference type="SUPFAM" id="SSF81891">
    <property type="entry name" value="Poly A polymerase C-terminal region-like"/>
    <property type="match status" value="1"/>
</dbReference>
<evidence type="ECO:0000313" key="14">
    <source>
        <dbReference type="Proteomes" id="UP000824125"/>
    </source>
</evidence>
<dbReference type="InterPro" id="IPR032810">
    <property type="entry name" value="CCA-adding_enz_C"/>
</dbReference>
<dbReference type="CDD" id="cd00077">
    <property type="entry name" value="HDc"/>
    <property type="match status" value="1"/>
</dbReference>
<comment type="similarity">
    <text evidence="9">Belongs to the tRNA nucleotidyltransferase/poly(A) polymerase family.</text>
</comment>
<evidence type="ECO:0000256" key="8">
    <source>
        <dbReference type="ARBA" id="ARBA00022884"/>
    </source>
</evidence>
<reference evidence="13" key="2">
    <citation type="journal article" date="2021" name="PeerJ">
        <title>Extensive microbial diversity within the chicken gut microbiome revealed by metagenomics and culture.</title>
        <authorList>
            <person name="Gilroy R."/>
            <person name="Ravi A."/>
            <person name="Getino M."/>
            <person name="Pursley I."/>
            <person name="Horton D.L."/>
            <person name="Alikhan N.F."/>
            <person name="Baker D."/>
            <person name="Gharbi K."/>
            <person name="Hall N."/>
            <person name="Watson M."/>
            <person name="Adriaenssens E.M."/>
            <person name="Foster-Nyarko E."/>
            <person name="Jarju S."/>
            <person name="Secka A."/>
            <person name="Antonio M."/>
            <person name="Oren A."/>
            <person name="Chaudhuri R.R."/>
            <person name="La Ragione R."/>
            <person name="Hildebrand F."/>
            <person name="Pallen M.J."/>
        </authorList>
    </citation>
    <scope>NUCLEOTIDE SEQUENCE</scope>
    <source>
        <strain evidence="13">CHK176-6737</strain>
    </source>
</reference>
<proteinExistence type="inferred from homology"/>
<reference evidence="13" key="1">
    <citation type="submission" date="2020-10" db="EMBL/GenBank/DDBJ databases">
        <authorList>
            <person name="Gilroy R."/>
        </authorList>
    </citation>
    <scope>NUCLEOTIDE SEQUENCE</scope>
    <source>
        <strain evidence="13">CHK176-6737</strain>
    </source>
</reference>
<protein>
    <submittedName>
        <fullName evidence="13">CCA tRNA nucleotidyltransferase</fullName>
    </submittedName>
</protein>
<keyword evidence="5" id="KW-0479">Metal-binding</keyword>
<keyword evidence="4" id="KW-0548">Nucleotidyltransferase</keyword>
<evidence type="ECO:0000256" key="1">
    <source>
        <dbReference type="ARBA" id="ARBA00001946"/>
    </source>
</evidence>
<dbReference type="GO" id="GO:0000166">
    <property type="term" value="F:nucleotide binding"/>
    <property type="evidence" value="ECO:0007669"/>
    <property type="project" value="UniProtKB-KW"/>
</dbReference>
<evidence type="ECO:0000313" key="13">
    <source>
        <dbReference type="EMBL" id="HIU69261.1"/>
    </source>
</evidence>
<feature type="domain" description="Poly A polymerase head" evidence="10">
    <location>
        <begin position="32"/>
        <end position="154"/>
    </location>
</feature>
<dbReference type="GO" id="GO:0008033">
    <property type="term" value="P:tRNA processing"/>
    <property type="evidence" value="ECO:0007669"/>
    <property type="project" value="UniProtKB-KW"/>
</dbReference>
<feature type="domain" description="tRNA nucleotidyltransferase/poly(A) polymerase RNA and SrmB- binding" evidence="11">
    <location>
        <begin position="181"/>
        <end position="222"/>
    </location>
</feature>
<evidence type="ECO:0000256" key="9">
    <source>
        <dbReference type="RuleBase" id="RU003953"/>
    </source>
</evidence>
<evidence type="ECO:0000256" key="2">
    <source>
        <dbReference type="ARBA" id="ARBA00022679"/>
    </source>
</evidence>
<dbReference type="InterPro" id="IPR032828">
    <property type="entry name" value="PolyA_RNA-bd"/>
</dbReference>
<sequence>MTHISLTNKPKIILPPGAAQAVSALHAAGYAAYAVGGFVRDSLLGRDVQDCDVCTSALPQAVQALFESRNIRCVLTGVRHGTVTVLIGGEQIEITTFRTDGSYSDARHPDSVTFVPDLKTDLARRDFTVNAMAYGAQLVDPFGGVRDLHSGLIRCVGDPYRRFSEDALRIMRAVRFACVLDFKIEEKTEEALFQCLPQLSKVSVERFFSELCKLLLGTHVCPVLSRYRDVFACMIPELKPCFDYPQKTVWHVYNVYDHICHTVENTPPDLEIRLTMLLHDIGKPACVSYDQNGSVHFYNHPQVSAQLAGKILRRLKAPNHLRKNVCTLIEHHDAYIHPQRRSVLQWLRLIGPELTRKLLWVKLADLKSQNLQKTQPEIEEIEQIFPVLDAALQDGCYKISQLQVNGSDLQACGLQGQAVGQTLEHLLSLVIDEKLTNEKTALLSYVQTHDCKNACSMLQ</sequence>
<dbReference type="CDD" id="cd05398">
    <property type="entry name" value="NT_ClassII-CCAase"/>
    <property type="match status" value="1"/>
</dbReference>
<dbReference type="InterPro" id="IPR003607">
    <property type="entry name" value="HD/PDEase_dom"/>
</dbReference>
<evidence type="ECO:0000259" key="12">
    <source>
        <dbReference type="Pfam" id="PF13735"/>
    </source>
</evidence>
<dbReference type="AlphaFoldDB" id="A0A9D1SP68"/>
<dbReference type="SUPFAM" id="SSF81301">
    <property type="entry name" value="Nucleotidyltransferase"/>
    <property type="match status" value="1"/>
</dbReference>
<dbReference type="Proteomes" id="UP000824125">
    <property type="component" value="Unassembled WGS sequence"/>
</dbReference>
<dbReference type="GO" id="GO:0016779">
    <property type="term" value="F:nucleotidyltransferase activity"/>
    <property type="evidence" value="ECO:0007669"/>
    <property type="project" value="UniProtKB-KW"/>
</dbReference>
<comment type="cofactor">
    <cofactor evidence="1">
        <name>Mg(2+)</name>
        <dbReference type="ChEBI" id="CHEBI:18420"/>
    </cofactor>
</comment>
<keyword evidence="2 9" id="KW-0808">Transferase</keyword>
<organism evidence="13 14">
    <name type="scientific">Candidatus Scybalenecus merdavium</name>
    <dbReference type="NCBI Taxonomy" id="2840939"/>
    <lineage>
        <taxon>Bacteria</taxon>
        <taxon>Bacillati</taxon>
        <taxon>Bacillota</taxon>
        <taxon>Clostridia</taxon>
        <taxon>Eubacteriales</taxon>
        <taxon>Oscillospiraceae</taxon>
        <taxon>Oscillospiraceae incertae sedis</taxon>
        <taxon>Candidatus Scybalenecus</taxon>
    </lineage>
</organism>
<evidence type="ECO:0000256" key="3">
    <source>
        <dbReference type="ARBA" id="ARBA00022694"/>
    </source>
</evidence>
<feature type="domain" description="CCA-adding enzyme C-terminal" evidence="12">
    <location>
        <begin position="306"/>
        <end position="446"/>
    </location>
</feature>
<evidence type="ECO:0000256" key="7">
    <source>
        <dbReference type="ARBA" id="ARBA00022842"/>
    </source>
</evidence>
<dbReference type="Gene3D" id="1.10.246.80">
    <property type="match status" value="1"/>
</dbReference>
<evidence type="ECO:0000256" key="4">
    <source>
        <dbReference type="ARBA" id="ARBA00022695"/>
    </source>
</evidence>
<evidence type="ECO:0000256" key="5">
    <source>
        <dbReference type="ARBA" id="ARBA00022723"/>
    </source>
</evidence>
<name>A0A9D1SP68_9FIRM</name>
<gene>
    <name evidence="13" type="ORF">IAD23_04810</name>
</gene>
<dbReference type="InterPro" id="IPR002646">
    <property type="entry name" value="PolA_pol_head_dom"/>
</dbReference>
<evidence type="ECO:0000259" key="11">
    <source>
        <dbReference type="Pfam" id="PF12627"/>
    </source>
</evidence>
<comment type="caution">
    <text evidence="13">The sequence shown here is derived from an EMBL/GenBank/DDBJ whole genome shotgun (WGS) entry which is preliminary data.</text>
</comment>
<keyword evidence="3" id="KW-0819">tRNA processing</keyword>
<dbReference type="Pfam" id="PF13735">
    <property type="entry name" value="tRNA_NucTran2_2"/>
    <property type="match status" value="1"/>
</dbReference>
<dbReference type="PANTHER" id="PTHR46173">
    <property type="entry name" value="CCA TRNA NUCLEOTIDYLTRANSFERASE 1, MITOCHONDRIAL"/>
    <property type="match status" value="1"/>
</dbReference>
<dbReference type="Pfam" id="PF12627">
    <property type="entry name" value="PolyA_pol_RNAbd"/>
    <property type="match status" value="1"/>
</dbReference>